<dbReference type="Proteomes" id="UP000676169">
    <property type="component" value="Chromosome"/>
</dbReference>
<evidence type="ECO:0000256" key="1">
    <source>
        <dbReference type="SAM" id="Phobius"/>
    </source>
</evidence>
<sequence length="419" mass="45557">MRIYRNIGLIAVAAAGYAVGCWMVLIFDASHDTASSNGISSHKYTNRAIRFPSAHRSSGENASGSGEISAKYEVYLKGLPSIVAGVAARNDFLEQIRSLDPGEYCFEETLYLDICVAGQEDPYSILSYLLESPIPRTKDLVAQGLFDGWAQIDPAAAIAAVEKLPDGPNKTWLSAQLSSSLVKSNPEEALEWFKRSGQAVDNSILINIFQNIGSKNIETAIQNLSNLKSGQQHISAIKGVAKFFAESDIKKGVAWANDINDDQGKKAALGVLVSKSIKQSTADFDFLISNLNSQEEKASMIFMAMHPAVGGDFETLYRSAEENLTGPILQNAESNLISVMGSSENFDSASEIIEKMPMGGIRDGCLDTLISKGVDLCPHETYNWLVDSGEWNFLSEDQKRKVREGVSGSRAGSYLNWGK</sequence>
<keyword evidence="3" id="KW-1185">Reference proteome</keyword>
<accession>A0A975PFC0</accession>
<organism evidence="2 3">
    <name type="scientific">Luteolibacter ambystomatis</name>
    <dbReference type="NCBI Taxonomy" id="2824561"/>
    <lineage>
        <taxon>Bacteria</taxon>
        <taxon>Pseudomonadati</taxon>
        <taxon>Verrucomicrobiota</taxon>
        <taxon>Verrucomicrobiia</taxon>
        <taxon>Verrucomicrobiales</taxon>
        <taxon>Verrucomicrobiaceae</taxon>
        <taxon>Luteolibacter</taxon>
    </lineage>
</organism>
<reference evidence="2" key="1">
    <citation type="submission" date="2021-04" db="EMBL/GenBank/DDBJ databases">
        <title>Luteolibacter sp. 32A isolated from the skin of an Anderson's salamander (Ambystoma andersonii).</title>
        <authorList>
            <person name="Spergser J."/>
            <person name="Busse H.-J."/>
        </authorList>
    </citation>
    <scope>NUCLEOTIDE SEQUENCE</scope>
    <source>
        <strain evidence="2">32A</strain>
    </source>
</reference>
<evidence type="ECO:0000313" key="3">
    <source>
        <dbReference type="Proteomes" id="UP000676169"/>
    </source>
</evidence>
<dbReference type="EMBL" id="CP073100">
    <property type="protein sequence ID" value="QUE51924.1"/>
    <property type="molecule type" value="Genomic_DNA"/>
</dbReference>
<dbReference type="AlphaFoldDB" id="A0A975PFC0"/>
<feature type="transmembrane region" description="Helical" evidence="1">
    <location>
        <begin position="7"/>
        <end position="27"/>
    </location>
</feature>
<keyword evidence="1" id="KW-0812">Transmembrane</keyword>
<dbReference type="RefSeq" id="WP_211632227.1">
    <property type="nucleotide sequence ID" value="NZ_CP073100.1"/>
</dbReference>
<name>A0A975PFC0_9BACT</name>
<proteinExistence type="predicted"/>
<protein>
    <submittedName>
        <fullName evidence="2">Uncharacterized protein</fullName>
    </submittedName>
</protein>
<keyword evidence="1" id="KW-0472">Membrane</keyword>
<dbReference type="KEGG" id="lamb:KBB96_03315"/>
<keyword evidence="1" id="KW-1133">Transmembrane helix</keyword>
<gene>
    <name evidence="2" type="ORF">KBB96_03315</name>
</gene>
<evidence type="ECO:0000313" key="2">
    <source>
        <dbReference type="EMBL" id="QUE51924.1"/>
    </source>
</evidence>